<gene>
    <name evidence="5" type="ORF">P691DRAFT_787943</name>
</gene>
<evidence type="ECO:0000259" key="3">
    <source>
        <dbReference type="Pfam" id="PF16335"/>
    </source>
</evidence>
<feature type="domain" description="Glutaminase A central" evidence="3">
    <location>
        <begin position="364"/>
        <end position="685"/>
    </location>
</feature>
<evidence type="ECO:0000256" key="2">
    <source>
        <dbReference type="SAM" id="Phobius"/>
    </source>
</evidence>
<comment type="caution">
    <text evidence="5">The sequence shown here is derived from an EMBL/GenBank/DDBJ whole genome shotgun (WGS) entry which is preliminary data.</text>
</comment>
<dbReference type="InterPro" id="IPR008928">
    <property type="entry name" value="6-hairpin_glycosidase_sf"/>
</dbReference>
<dbReference type="InterPro" id="IPR052743">
    <property type="entry name" value="Glutaminase_GtaA"/>
</dbReference>
<evidence type="ECO:0000259" key="4">
    <source>
        <dbReference type="Pfam" id="PF17168"/>
    </source>
</evidence>
<dbReference type="Pfam" id="PF16335">
    <property type="entry name" value="GtaA_6_Hairpin"/>
    <property type="match status" value="1"/>
</dbReference>
<dbReference type="EMBL" id="MU151464">
    <property type="protein sequence ID" value="KAF9443524.1"/>
    <property type="molecule type" value="Genomic_DNA"/>
</dbReference>
<keyword evidence="6" id="KW-1185">Reference proteome</keyword>
<proteinExistence type="predicted"/>
<feature type="transmembrane region" description="Helical" evidence="2">
    <location>
        <begin position="715"/>
        <end position="740"/>
    </location>
</feature>
<dbReference type="PANTHER" id="PTHR31987">
    <property type="entry name" value="GLUTAMINASE A-RELATED"/>
    <property type="match status" value="1"/>
</dbReference>
<protein>
    <recommendedName>
        <fullName evidence="7">DUF1793-domain-containing protein</fullName>
    </recommendedName>
</protein>
<evidence type="ECO:0000313" key="6">
    <source>
        <dbReference type="Proteomes" id="UP000807342"/>
    </source>
</evidence>
<evidence type="ECO:0000256" key="1">
    <source>
        <dbReference type="SAM" id="MobiDB-lite"/>
    </source>
</evidence>
<dbReference type="OrthoDB" id="3918848at2759"/>
<evidence type="ECO:0008006" key="7">
    <source>
        <dbReference type="Google" id="ProtNLM"/>
    </source>
</evidence>
<evidence type="ECO:0000313" key="5">
    <source>
        <dbReference type="EMBL" id="KAF9443524.1"/>
    </source>
</evidence>
<keyword evidence="2" id="KW-0472">Membrane</keyword>
<organism evidence="5 6">
    <name type="scientific">Macrolepiota fuliginosa MF-IS2</name>
    <dbReference type="NCBI Taxonomy" id="1400762"/>
    <lineage>
        <taxon>Eukaryota</taxon>
        <taxon>Fungi</taxon>
        <taxon>Dikarya</taxon>
        <taxon>Basidiomycota</taxon>
        <taxon>Agaricomycotina</taxon>
        <taxon>Agaricomycetes</taxon>
        <taxon>Agaricomycetidae</taxon>
        <taxon>Agaricales</taxon>
        <taxon>Agaricineae</taxon>
        <taxon>Agaricaceae</taxon>
        <taxon>Macrolepiota</taxon>
    </lineage>
</organism>
<feature type="region of interest" description="Disordered" evidence="1">
    <location>
        <begin position="810"/>
        <end position="834"/>
    </location>
</feature>
<dbReference type="GO" id="GO:0005975">
    <property type="term" value="P:carbohydrate metabolic process"/>
    <property type="evidence" value="ECO:0007669"/>
    <property type="project" value="InterPro"/>
</dbReference>
<keyword evidence="2" id="KW-0812">Transmembrane</keyword>
<dbReference type="InterPro" id="IPR033433">
    <property type="entry name" value="GtaA_N"/>
</dbReference>
<dbReference type="AlphaFoldDB" id="A0A9P5X2R0"/>
<keyword evidence="2" id="KW-1133">Transmembrane helix</keyword>
<feature type="domain" description="Glutaminase A N-terminal" evidence="4">
    <location>
        <begin position="122"/>
        <end position="358"/>
    </location>
</feature>
<dbReference type="PANTHER" id="PTHR31987:SF1">
    <property type="entry name" value="GLUTAMINASE A"/>
    <property type="match status" value="1"/>
</dbReference>
<name>A0A9P5X2R0_9AGAR</name>
<dbReference type="SUPFAM" id="SSF48208">
    <property type="entry name" value="Six-hairpin glycosidases"/>
    <property type="match status" value="1"/>
</dbReference>
<dbReference type="Pfam" id="PF17168">
    <property type="entry name" value="DUF5127"/>
    <property type="match status" value="1"/>
</dbReference>
<feature type="compositionally biased region" description="Polar residues" evidence="1">
    <location>
        <begin position="812"/>
        <end position="822"/>
    </location>
</feature>
<reference evidence="5" key="1">
    <citation type="submission" date="2020-11" db="EMBL/GenBank/DDBJ databases">
        <authorList>
            <consortium name="DOE Joint Genome Institute"/>
            <person name="Ahrendt S."/>
            <person name="Riley R."/>
            <person name="Andreopoulos W."/>
            <person name="Labutti K."/>
            <person name="Pangilinan J."/>
            <person name="Ruiz-Duenas F.J."/>
            <person name="Barrasa J.M."/>
            <person name="Sanchez-Garcia M."/>
            <person name="Camarero S."/>
            <person name="Miyauchi S."/>
            <person name="Serrano A."/>
            <person name="Linde D."/>
            <person name="Babiker R."/>
            <person name="Drula E."/>
            <person name="Ayuso-Fernandez I."/>
            <person name="Pacheco R."/>
            <person name="Padilla G."/>
            <person name="Ferreira P."/>
            <person name="Barriuso J."/>
            <person name="Kellner H."/>
            <person name="Castanera R."/>
            <person name="Alfaro M."/>
            <person name="Ramirez L."/>
            <person name="Pisabarro A.G."/>
            <person name="Kuo A."/>
            <person name="Tritt A."/>
            <person name="Lipzen A."/>
            <person name="He G."/>
            <person name="Yan M."/>
            <person name="Ng V."/>
            <person name="Cullen D."/>
            <person name="Martin F."/>
            <person name="Rosso M.-N."/>
            <person name="Henrissat B."/>
            <person name="Hibbett D."/>
            <person name="Martinez A.T."/>
            <person name="Grigoriev I.V."/>
        </authorList>
    </citation>
    <scope>NUCLEOTIDE SEQUENCE</scope>
    <source>
        <strain evidence="5">MF-IS2</strain>
    </source>
</reference>
<sequence>MAIPRDLSRIAAALLKGDVEKEDASAVMLFRHTLQAPFLYSLLASANSAFPLGFIPLVVKTPYLQGWVASNGGARPALPNFVTSNRDLGWYGMIRVDNQTFQWMGHKNFTLPDTLTSEITPTASIFRFQAGPIEFNVTFLTPVEPTDYARQSIPFSYMFIDGFSASDSQAHNIQVYTEITAEWASSNNENVVVWNTTETDTMVYHRVTRESPLAMVTGNKAMAEDSIVYYATAKRTALTWQSGAAFDDAEAEFATNGSMANSRNISFRALGDRFPVFSFSVDLGTVSPGSQPDPVVVALGVVRDPLVTYLAEPESPPTSRSGYYWSAYSDIEEAISAFLSDSSNARNRNSVLDNKIMSAALAVSPEYADIVSLVTRQIFAAMDITIPSAQPGKFNSSDVKIFMKDMGASSRANPVEVIYGAFPALLYFNPSFARDLLVPLLDFQSSSLYKNPYAAPDLGTSYPIIVGNDTDTRSLAVENCGNMLIMLYAHAVKSGDGTLLSRYYDTLRGWADFLINNSLHPRSFITADGLNSPDMSNLALKGILGIYSMAKINEAVKISNNTYMDRAAQLITNWTQLAVVDGHIESVYGGGSDSWGLMYNLFPAIWLSTGLIDNRTLNLQAQFYNEKINVSNFGLILDTSQRDVAYPHGFSGVRNQLITPVRNQAYRMSNNFPLPIRYNPSTGDRISGTGSLPNIGIKAASLNGSQVDLGGRSEIGGIVGGIIGGLAFILVLASGGYLLWRKQQQKQQNINAAGREHHTDAPPPMPDSDYRGINAVQLLDNVDAGQSPLSSSKGQEVFGQRANKNRMRIENPTPNVSATLVASNRDPRESVPSTEGLRAEMGQLRRELDSIRHMTELPPKYT</sequence>
<dbReference type="Proteomes" id="UP000807342">
    <property type="component" value="Unassembled WGS sequence"/>
</dbReference>
<dbReference type="InterPro" id="IPR032514">
    <property type="entry name" value="GtaA_central"/>
</dbReference>
<accession>A0A9P5X2R0</accession>